<proteinExistence type="predicted"/>
<dbReference type="FunFam" id="1.10.150.300:FF:000001">
    <property type="entry name" value="Ribosome-binding ATPase YchF"/>
    <property type="match status" value="1"/>
</dbReference>
<dbReference type="Proteomes" id="UP000693970">
    <property type="component" value="Unassembled WGS sequence"/>
</dbReference>
<dbReference type="Pfam" id="PF06071">
    <property type="entry name" value="YchF-GTPase_C"/>
    <property type="match status" value="1"/>
</dbReference>
<dbReference type="InterPro" id="IPR006073">
    <property type="entry name" value="GTP-bd"/>
</dbReference>
<organism evidence="5 6">
    <name type="scientific">Nitzschia inconspicua</name>
    <dbReference type="NCBI Taxonomy" id="303405"/>
    <lineage>
        <taxon>Eukaryota</taxon>
        <taxon>Sar</taxon>
        <taxon>Stramenopiles</taxon>
        <taxon>Ochrophyta</taxon>
        <taxon>Bacillariophyta</taxon>
        <taxon>Bacillariophyceae</taxon>
        <taxon>Bacillariophycidae</taxon>
        <taxon>Bacillariales</taxon>
        <taxon>Bacillariaceae</taxon>
        <taxon>Nitzschia</taxon>
    </lineage>
</organism>
<comment type="caution">
    <text evidence="5">The sequence shown here is derived from an EMBL/GenBank/DDBJ whole genome shotgun (WGS) entry which is preliminary data.</text>
</comment>
<evidence type="ECO:0000313" key="6">
    <source>
        <dbReference type="Proteomes" id="UP000693970"/>
    </source>
</evidence>
<dbReference type="PANTHER" id="PTHR23305:SF7">
    <property type="entry name" value="OBG-TYPE G DOMAIN-CONTAINING PROTEIN"/>
    <property type="match status" value="1"/>
</dbReference>
<dbReference type="GO" id="GO:0005524">
    <property type="term" value="F:ATP binding"/>
    <property type="evidence" value="ECO:0007669"/>
    <property type="project" value="UniProtKB-KW"/>
</dbReference>
<keyword evidence="2" id="KW-0067">ATP-binding</keyword>
<dbReference type="Pfam" id="PF01926">
    <property type="entry name" value="MMR_HSR1"/>
    <property type="match status" value="1"/>
</dbReference>
<evidence type="ECO:0000313" key="5">
    <source>
        <dbReference type="EMBL" id="KAG7364854.1"/>
    </source>
</evidence>
<dbReference type="InterPro" id="IPR013029">
    <property type="entry name" value="YchF_C"/>
</dbReference>
<dbReference type="InterPro" id="IPR031167">
    <property type="entry name" value="G_OBG"/>
</dbReference>
<dbReference type="NCBIfam" id="TIGR00092">
    <property type="entry name" value="redox-regulated ATPase YchF"/>
    <property type="match status" value="1"/>
</dbReference>
<accession>A0A9K3LN48</accession>
<dbReference type="AlphaFoldDB" id="A0A9K3LN48"/>
<feature type="domain" description="OBG-type G" evidence="4">
    <location>
        <begin position="124"/>
        <end position="390"/>
    </location>
</feature>
<gene>
    <name evidence="5" type="ORF">IV203_038057</name>
</gene>
<dbReference type="GO" id="GO:0005737">
    <property type="term" value="C:cytoplasm"/>
    <property type="evidence" value="ECO:0007669"/>
    <property type="project" value="TreeGrafter"/>
</dbReference>
<evidence type="ECO:0000256" key="2">
    <source>
        <dbReference type="ARBA" id="ARBA00022840"/>
    </source>
</evidence>
<dbReference type="OrthoDB" id="424823at2759"/>
<dbReference type="GO" id="GO:0005525">
    <property type="term" value="F:GTP binding"/>
    <property type="evidence" value="ECO:0007669"/>
    <property type="project" value="InterPro"/>
</dbReference>
<dbReference type="GO" id="GO:0016887">
    <property type="term" value="F:ATP hydrolysis activity"/>
    <property type="evidence" value="ECO:0007669"/>
    <property type="project" value="InterPro"/>
</dbReference>
<sequence>MKQFRTKSSNEVVLSDRIYLNLLESKIVSYEHSHCVAGRTFSRTASPVTRDVMNLSKDAKQHNYNNTSNYASSVVEQLEFHKTAIAAQQATATNKMPPKNKKKNDEEELGLMKAARFGRVKNTLSMGFVGLPNVGKSSMTNLLAGAMHAEAANYPFCTIDPNVVQCIVPDKNFKYLADCWKPPSVVPAVLKVTDIAGLIRGASEGAGLGNAFLSHIAAVDGIYHLVRAFDSDEVIHVDDSVDPIRDLETIQGELCAKDKDTLTKVLEREKEKTRKEKGLSRSADNFKLPEAFTSAHEKCTALVDANTPIQTGDFTSAEVDCIRDFGCITTKPQIYVVNLSQKNFIRKGSKWLPKIKAWVESHGGGQILPVSCEFEQRLFDLKNDKEAKEAFLKQCTEEAVAAGLKGPQAEVRSMIPRMIRAGRQALCLQSFYTAGPKEVRAWTIMKGTLAPQAAGVIHTDFERGFIKAEVCAFEDFKALHQGEASMAKIKEAGKYRQEGKQYMMQDGDIVVFMHNTTTAKKK</sequence>
<keyword evidence="6" id="KW-1185">Reference proteome</keyword>
<evidence type="ECO:0000256" key="1">
    <source>
        <dbReference type="ARBA" id="ARBA00022741"/>
    </source>
</evidence>
<evidence type="ECO:0000256" key="3">
    <source>
        <dbReference type="ARBA" id="ARBA00068719"/>
    </source>
</evidence>
<dbReference type="InterPro" id="IPR004396">
    <property type="entry name" value="ATPase_YchF/OLA1"/>
</dbReference>
<keyword evidence="1" id="KW-0547">Nucleotide-binding</keyword>
<dbReference type="FunFam" id="3.10.20.30:FF:000001">
    <property type="entry name" value="Ribosome-binding ATPase YchF"/>
    <property type="match status" value="1"/>
</dbReference>
<dbReference type="PANTHER" id="PTHR23305">
    <property type="entry name" value="OBG GTPASE FAMILY"/>
    <property type="match status" value="1"/>
</dbReference>
<dbReference type="PROSITE" id="PS51710">
    <property type="entry name" value="G_OBG"/>
    <property type="match status" value="1"/>
</dbReference>
<protein>
    <recommendedName>
        <fullName evidence="3">Obg-like ATPase homolog</fullName>
    </recommendedName>
</protein>
<dbReference type="CDD" id="cd04867">
    <property type="entry name" value="TGS_YchF_OLA1"/>
    <property type="match status" value="1"/>
</dbReference>
<name>A0A9K3LN48_9STRA</name>
<reference evidence="5" key="1">
    <citation type="journal article" date="2021" name="Sci. Rep.">
        <title>Diploid genomic architecture of Nitzschia inconspicua, an elite biomass production diatom.</title>
        <authorList>
            <person name="Oliver A."/>
            <person name="Podell S."/>
            <person name="Pinowska A."/>
            <person name="Traller J.C."/>
            <person name="Smith S.R."/>
            <person name="McClure R."/>
            <person name="Beliaev A."/>
            <person name="Bohutskyi P."/>
            <person name="Hill E.A."/>
            <person name="Rabines A."/>
            <person name="Zheng H."/>
            <person name="Allen L.Z."/>
            <person name="Kuo A."/>
            <person name="Grigoriev I.V."/>
            <person name="Allen A.E."/>
            <person name="Hazlebeck D."/>
            <person name="Allen E.E."/>
        </authorList>
    </citation>
    <scope>NUCLEOTIDE SEQUENCE</scope>
    <source>
        <strain evidence="5">Hildebrandi</strain>
    </source>
</reference>
<reference evidence="5" key="2">
    <citation type="submission" date="2021-04" db="EMBL/GenBank/DDBJ databases">
        <authorList>
            <person name="Podell S."/>
        </authorList>
    </citation>
    <scope>NUCLEOTIDE SEQUENCE</scope>
    <source>
        <strain evidence="5">Hildebrandi</strain>
    </source>
</reference>
<evidence type="ECO:0000259" key="4">
    <source>
        <dbReference type="PROSITE" id="PS51710"/>
    </source>
</evidence>
<dbReference type="EMBL" id="JAGRRH010000009">
    <property type="protein sequence ID" value="KAG7364854.1"/>
    <property type="molecule type" value="Genomic_DNA"/>
</dbReference>